<keyword evidence="3" id="KW-1003">Cell membrane</keyword>
<evidence type="ECO:0000256" key="4">
    <source>
        <dbReference type="ARBA" id="ARBA00022692"/>
    </source>
</evidence>
<dbReference type="Proteomes" id="UP001601521">
    <property type="component" value="Unassembled WGS sequence"/>
</dbReference>
<keyword evidence="2 7" id="KW-0813">Transport</keyword>
<dbReference type="InterPro" id="IPR035906">
    <property type="entry name" value="MetI-like_sf"/>
</dbReference>
<feature type="transmembrane region" description="Helical" evidence="7">
    <location>
        <begin position="289"/>
        <end position="309"/>
    </location>
</feature>
<feature type="transmembrane region" description="Helical" evidence="7">
    <location>
        <begin position="229"/>
        <end position="249"/>
    </location>
</feature>
<dbReference type="CDD" id="cd06261">
    <property type="entry name" value="TM_PBP2"/>
    <property type="match status" value="1"/>
</dbReference>
<evidence type="ECO:0000256" key="6">
    <source>
        <dbReference type="ARBA" id="ARBA00023136"/>
    </source>
</evidence>
<dbReference type="RefSeq" id="WP_387255153.1">
    <property type="nucleotide sequence ID" value="NZ_JBIALX010000019.1"/>
</dbReference>
<dbReference type="EMBL" id="JBIALX010000019">
    <property type="protein sequence ID" value="MFF0457824.1"/>
    <property type="molecule type" value="Genomic_DNA"/>
</dbReference>
<accession>A0ABW6NRQ3</accession>
<feature type="transmembrane region" description="Helical" evidence="7">
    <location>
        <begin position="103"/>
        <end position="124"/>
    </location>
</feature>
<gene>
    <name evidence="9" type="ORF">ACFYTH_31075</name>
</gene>
<dbReference type="Gene3D" id="1.10.3720.10">
    <property type="entry name" value="MetI-like"/>
    <property type="match status" value="1"/>
</dbReference>
<feature type="transmembrane region" description="Helical" evidence="7">
    <location>
        <begin position="42"/>
        <end position="69"/>
    </location>
</feature>
<evidence type="ECO:0000256" key="3">
    <source>
        <dbReference type="ARBA" id="ARBA00022475"/>
    </source>
</evidence>
<sequence>MNEAMVSSRQRPAALIDRISDTAYCAAALARRIRIPARWAPLLLTSPALVLLAVFVLMPVIVVAALSLFDYDLLAGTTSYVGLGNYRSSLSNGQLQQGIWHTLLYWLLTVPSIVGLGLAIAVAINTLTHGRSLWRTAYFLPAAATLAAMSVVWTWMFYPTTGVIDSTLGRLTGATDWLDSTALALPAVAIVGSWQGIGSSMIMCLAGLNNVNPDLLEAARLDRAGAWARLWHVTLPALGPALVFSIVVATRNSLSVFDQIQVMTQGGPVQSSATLSFLMWQRAITFSDIGGGSVISLTLLGLVLAATVIQLRSFGRRWESAGSR</sequence>
<dbReference type="Pfam" id="PF00528">
    <property type="entry name" value="BPD_transp_1"/>
    <property type="match status" value="1"/>
</dbReference>
<evidence type="ECO:0000313" key="9">
    <source>
        <dbReference type="EMBL" id="MFF0457824.1"/>
    </source>
</evidence>
<evidence type="ECO:0000256" key="1">
    <source>
        <dbReference type="ARBA" id="ARBA00004651"/>
    </source>
</evidence>
<evidence type="ECO:0000259" key="8">
    <source>
        <dbReference type="PROSITE" id="PS50928"/>
    </source>
</evidence>
<name>A0ABW6NRQ3_9NOCA</name>
<keyword evidence="10" id="KW-1185">Reference proteome</keyword>
<dbReference type="SUPFAM" id="SSF161098">
    <property type="entry name" value="MetI-like"/>
    <property type="match status" value="1"/>
</dbReference>
<keyword evidence="5 7" id="KW-1133">Transmembrane helix</keyword>
<feature type="transmembrane region" description="Helical" evidence="7">
    <location>
        <begin position="183"/>
        <end position="208"/>
    </location>
</feature>
<feature type="domain" description="ABC transmembrane type-1" evidence="8">
    <location>
        <begin position="99"/>
        <end position="310"/>
    </location>
</feature>
<evidence type="ECO:0000256" key="7">
    <source>
        <dbReference type="RuleBase" id="RU363032"/>
    </source>
</evidence>
<dbReference type="InterPro" id="IPR000515">
    <property type="entry name" value="MetI-like"/>
</dbReference>
<reference evidence="9 10" key="1">
    <citation type="submission" date="2024-10" db="EMBL/GenBank/DDBJ databases">
        <title>The Natural Products Discovery Center: Release of the First 8490 Sequenced Strains for Exploring Actinobacteria Biosynthetic Diversity.</title>
        <authorList>
            <person name="Kalkreuter E."/>
            <person name="Kautsar S.A."/>
            <person name="Yang D."/>
            <person name="Bader C.D."/>
            <person name="Teijaro C.N."/>
            <person name="Fluegel L."/>
            <person name="Davis C.M."/>
            <person name="Simpson J.R."/>
            <person name="Lauterbach L."/>
            <person name="Steele A.D."/>
            <person name="Gui C."/>
            <person name="Meng S."/>
            <person name="Li G."/>
            <person name="Viehrig K."/>
            <person name="Ye F."/>
            <person name="Su P."/>
            <person name="Kiefer A.F."/>
            <person name="Nichols A."/>
            <person name="Cepeda A.J."/>
            <person name="Yan W."/>
            <person name="Fan B."/>
            <person name="Jiang Y."/>
            <person name="Adhikari A."/>
            <person name="Zheng C.-J."/>
            <person name="Schuster L."/>
            <person name="Cowan T.M."/>
            <person name="Smanski M.J."/>
            <person name="Chevrette M.G."/>
            <person name="De Carvalho L.P.S."/>
            <person name="Shen B."/>
        </authorList>
    </citation>
    <scope>NUCLEOTIDE SEQUENCE [LARGE SCALE GENOMIC DNA]</scope>
    <source>
        <strain evidence="9 10">NPDC004550</strain>
    </source>
</reference>
<keyword evidence="4 7" id="KW-0812">Transmembrane</keyword>
<comment type="similarity">
    <text evidence="7">Belongs to the binding-protein-dependent transport system permease family.</text>
</comment>
<protein>
    <submittedName>
        <fullName evidence="9">Carbohydrate ABC transporter permease</fullName>
    </submittedName>
</protein>
<evidence type="ECO:0000256" key="5">
    <source>
        <dbReference type="ARBA" id="ARBA00022989"/>
    </source>
</evidence>
<evidence type="ECO:0000256" key="2">
    <source>
        <dbReference type="ARBA" id="ARBA00022448"/>
    </source>
</evidence>
<dbReference type="PROSITE" id="PS50928">
    <property type="entry name" value="ABC_TM1"/>
    <property type="match status" value="1"/>
</dbReference>
<comment type="caution">
    <text evidence="9">The sequence shown here is derived from an EMBL/GenBank/DDBJ whole genome shotgun (WGS) entry which is preliminary data.</text>
</comment>
<feature type="transmembrane region" description="Helical" evidence="7">
    <location>
        <begin position="136"/>
        <end position="158"/>
    </location>
</feature>
<keyword evidence="6 7" id="KW-0472">Membrane</keyword>
<proteinExistence type="inferred from homology"/>
<dbReference type="PANTHER" id="PTHR30193:SF37">
    <property type="entry name" value="INNER MEMBRANE ABC TRANSPORTER PERMEASE PROTEIN YCJO"/>
    <property type="match status" value="1"/>
</dbReference>
<dbReference type="InterPro" id="IPR051393">
    <property type="entry name" value="ABC_transporter_permease"/>
</dbReference>
<dbReference type="PANTHER" id="PTHR30193">
    <property type="entry name" value="ABC TRANSPORTER PERMEASE PROTEIN"/>
    <property type="match status" value="1"/>
</dbReference>
<evidence type="ECO:0000313" key="10">
    <source>
        <dbReference type="Proteomes" id="UP001601521"/>
    </source>
</evidence>
<comment type="subcellular location">
    <subcellularLocation>
        <location evidence="1 7">Cell membrane</location>
        <topology evidence="1 7">Multi-pass membrane protein</topology>
    </subcellularLocation>
</comment>
<organism evidence="9 10">
    <name type="scientific">Nocardia africana</name>
    <dbReference type="NCBI Taxonomy" id="134964"/>
    <lineage>
        <taxon>Bacteria</taxon>
        <taxon>Bacillati</taxon>
        <taxon>Actinomycetota</taxon>
        <taxon>Actinomycetes</taxon>
        <taxon>Mycobacteriales</taxon>
        <taxon>Nocardiaceae</taxon>
        <taxon>Nocardia</taxon>
    </lineage>
</organism>